<organism evidence="2">
    <name type="scientific">marine metagenome</name>
    <dbReference type="NCBI Taxonomy" id="408172"/>
    <lineage>
        <taxon>unclassified sequences</taxon>
        <taxon>metagenomes</taxon>
        <taxon>ecological metagenomes</taxon>
    </lineage>
</organism>
<dbReference type="EMBL" id="UINC01041746">
    <property type="protein sequence ID" value="SVB43444.1"/>
    <property type="molecule type" value="Genomic_DNA"/>
</dbReference>
<proteinExistence type="predicted"/>
<keyword evidence="1" id="KW-1133">Transmembrane helix</keyword>
<keyword evidence="1" id="KW-0472">Membrane</keyword>
<feature type="transmembrane region" description="Helical" evidence="1">
    <location>
        <begin position="17"/>
        <end position="39"/>
    </location>
</feature>
<evidence type="ECO:0000313" key="2">
    <source>
        <dbReference type="EMBL" id="SVB43444.1"/>
    </source>
</evidence>
<evidence type="ECO:0008006" key="3">
    <source>
        <dbReference type="Google" id="ProtNLM"/>
    </source>
</evidence>
<feature type="non-terminal residue" evidence="2">
    <location>
        <position position="479"/>
    </location>
</feature>
<feature type="transmembrane region" description="Helical" evidence="1">
    <location>
        <begin position="296"/>
        <end position="316"/>
    </location>
</feature>
<accession>A0A382DZZ3</accession>
<protein>
    <recommendedName>
        <fullName evidence="3">Glycosyltransferase RgtA/B/C/D-like domain-containing protein</fullName>
    </recommendedName>
</protein>
<dbReference type="AlphaFoldDB" id="A0A382DZZ3"/>
<feature type="transmembrane region" description="Helical" evidence="1">
    <location>
        <begin position="177"/>
        <end position="198"/>
    </location>
</feature>
<feature type="transmembrane region" description="Helical" evidence="1">
    <location>
        <begin position="93"/>
        <end position="110"/>
    </location>
</feature>
<feature type="transmembrane region" description="Helical" evidence="1">
    <location>
        <begin position="148"/>
        <end position="165"/>
    </location>
</feature>
<feature type="transmembrane region" description="Helical" evidence="1">
    <location>
        <begin position="210"/>
        <end position="228"/>
    </location>
</feature>
<name>A0A382DZZ3_9ZZZZ</name>
<keyword evidence="1" id="KW-0812">Transmembrane</keyword>
<gene>
    <name evidence="2" type="ORF">METZ01_LOCUS196298</name>
</gene>
<feature type="transmembrane region" description="Helical" evidence="1">
    <location>
        <begin position="122"/>
        <end position="142"/>
    </location>
</feature>
<reference evidence="2" key="1">
    <citation type="submission" date="2018-05" db="EMBL/GenBank/DDBJ databases">
        <authorList>
            <person name="Lanie J.A."/>
            <person name="Ng W.-L."/>
            <person name="Kazmierczak K.M."/>
            <person name="Andrzejewski T.M."/>
            <person name="Davidsen T.M."/>
            <person name="Wayne K.J."/>
            <person name="Tettelin H."/>
            <person name="Glass J.I."/>
            <person name="Rusch D."/>
            <person name="Podicherti R."/>
            <person name="Tsui H.-C.T."/>
            <person name="Winkler M.E."/>
        </authorList>
    </citation>
    <scope>NUCLEOTIDE SEQUENCE</scope>
</reference>
<feature type="transmembrane region" description="Helical" evidence="1">
    <location>
        <begin position="240"/>
        <end position="259"/>
    </location>
</feature>
<feature type="transmembrane region" description="Helical" evidence="1">
    <location>
        <begin position="265"/>
        <end position="284"/>
    </location>
</feature>
<feature type="transmembrane region" description="Helical" evidence="1">
    <location>
        <begin position="363"/>
        <end position="383"/>
    </location>
</feature>
<evidence type="ECO:0000256" key="1">
    <source>
        <dbReference type="SAM" id="Phobius"/>
    </source>
</evidence>
<feature type="transmembrane region" description="Helical" evidence="1">
    <location>
        <begin position="328"/>
        <end position="351"/>
    </location>
</feature>
<sequence>MKTLLSLQEFISQQKNIILFVGCGIFAIQALVFISSFGINFTQYGDGWLIPKSADMITNEYIWNNLLNEIDSHISVFPKLLILISYFIDNLNFVHLMYIGWAILAISLVYHFKIIQSIDKRLTWIILPVAAFVFSPLQHFALVSAYVGLQWELTMLGIVVSVYYLNKKPYNKKSFLFAIFSSLVASYTLISGIISWAIGVISISKNIKKMIAWSSIAAAVIFSYTLFAKSIESTSNFSNLTSIDGLTYFLTFISIPFRLKFPELNLLAGIGSTILLICLISYFLKNKKQISNVQPYIQFTVAGFLISIMHLIGRFGDVETKAWLFGHSTYYAVIANLPQIALMALLSILVLKFWPSRKKLATVLLLIIILQVIFISPGYYLGWQWGDEYFQKNSEKYSCFSQSPKNVFLCNEIFDSKSQIIHNANYLLEYNLSIFTNNEFNSDYIFTASEINKQWNDNVNSQKGVGYIETVNDISVSNN</sequence>